<dbReference type="CDD" id="cd18807">
    <property type="entry name" value="SF1_C_UvrD"/>
    <property type="match status" value="1"/>
</dbReference>
<comment type="catalytic activity">
    <reaction evidence="8">
        <text>ATP + H2O = ADP + phosphate + H(+)</text>
        <dbReference type="Rhea" id="RHEA:13065"/>
        <dbReference type="ChEBI" id="CHEBI:15377"/>
        <dbReference type="ChEBI" id="CHEBI:15378"/>
        <dbReference type="ChEBI" id="CHEBI:30616"/>
        <dbReference type="ChEBI" id="CHEBI:43474"/>
        <dbReference type="ChEBI" id="CHEBI:456216"/>
        <dbReference type="EC" id="5.6.2.4"/>
    </reaction>
</comment>
<dbReference type="GO" id="GO:0005829">
    <property type="term" value="C:cytosol"/>
    <property type="evidence" value="ECO:0007669"/>
    <property type="project" value="TreeGrafter"/>
</dbReference>
<organism evidence="13 14">
    <name type="scientific">Micromonospora carbonacea</name>
    <dbReference type="NCBI Taxonomy" id="47853"/>
    <lineage>
        <taxon>Bacteria</taxon>
        <taxon>Bacillati</taxon>
        <taxon>Actinomycetota</taxon>
        <taxon>Actinomycetes</taxon>
        <taxon>Micromonosporales</taxon>
        <taxon>Micromonosporaceae</taxon>
        <taxon>Micromonospora</taxon>
    </lineage>
</organism>
<dbReference type="GO" id="GO:0000725">
    <property type="term" value="P:recombinational repair"/>
    <property type="evidence" value="ECO:0007669"/>
    <property type="project" value="TreeGrafter"/>
</dbReference>
<dbReference type="EMBL" id="FMCT01000016">
    <property type="protein sequence ID" value="SCF47483.1"/>
    <property type="molecule type" value="Genomic_DNA"/>
</dbReference>
<keyword evidence="3 9" id="KW-0347">Helicase</keyword>
<keyword evidence="2 9" id="KW-0378">Hydrolase</keyword>
<dbReference type="SUPFAM" id="SSF89550">
    <property type="entry name" value="PHP domain-like"/>
    <property type="match status" value="1"/>
</dbReference>
<evidence type="ECO:0000256" key="1">
    <source>
        <dbReference type="ARBA" id="ARBA00022741"/>
    </source>
</evidence>
<evidence type="ECO:0000256" key="7">
    <source>
        <dbReference type="ARBA" id="ARBA00034808"/>
    </source>
</evidence>
<dbReference type="InterPro" id="IPR016195">
    <property type="entry name" value="Pol/histidinol_Pase-like"/>
</dbReference>
<name>A0A1C5AQR6_9ACTN</name>
<dbReference type="InterPro" id="IPR000212">
    <property type="entry name" value="DNA_helicase_UvrD/REP"/>
</dbReference>
<keyword evidence="5" id="KW-0413">Isomerase</keyword>
<dbReference type="Pfam" id="PF13361">
    <property type="entry name" value="UvrD_C"/>
    <property type="match status" value="2"/>
</dbReference>
<evidence type="ECO:0000256" key="2">
    <source>
        <dbReference type="ARBA" id="ARBA00022801"/>
    </source>
</evidence>
<evidence type="ECO:0000256" key="10">
    <source>
        <dbReference type="SAM" id="MobiDB-lite"/>
    </source>
</evidence>
<reference evidence="14" key="1">
    <citation type="submission" date="2016-06" db="EMBL/GenBank/DDBJ databases">
        <authorList>
            <person name="Varghese N."/>
            <person name="Submissions Spin"/>
        </authorList>
    </citation>
    <scope>NUCLEOTIDE SEQUENCE [LARGE SCALE GENOMIC DNA]</scope>
    <source>
        <strain evidence="14">DSM 43168</strain>
    </source>
</reference>
<dbReference type="CDD" id="cd17932">
    <property type="entry name" value="DEXQc_UvrD"/>
    <property type="match status" value="1"/>
</dbReference>
<dbReference type="PANTHER" id="PTHR11070:SF2">
    <property type="entry name" value="ATP-DEPENDENT DNA HELICASE SRS2"/>
    <property type="match status" value="1"/>
</dbReference>
<evidence type="ECO:0000256" key="9">
    <source>
        <dbReference type="PROSITE-ProRule" id="PRU00560"/>
    </source>
</evidence>
<evidence type="ECO:0000313" key="13">
    <source>
        <dbReference type="EMBL" id="SCF47483.1"/>
    </source>
</evidence>
<accession>A0A1C5AQR6</accession>
<dbReference type="PANTHER" id="PTHR11070">
    <property type="entry name" value="UVRD / RECB / PCRA DNA HELICASE FAMILY MEMBER"/>
    <property type="match status" value="1"/>
</dbReference>
<feature type="binding site" evidence="9">
    <location>
        <begin position="533"/>
        <end position="540"/>
    </location>
    <ligand>
        <name>ATP</name>
        <dbReference type="ChEBI" id="CHEBI:30616"/>
    </ligand>
</feature>
<evidence type="ECO:0000256" key="5">
    <source>
        <dbReference type="ARBA" id="ARBA00023235"/>
    </source>
</evidence>
<evidence type="ECO:0000256" key="4">
    <source>
        <dbReference type="ARBA" id="ARBA00022840"/>
    </source>
</evidence>
<keyword evidence="1 9" id="KW-0547">Nucleotide-binding</keyword>
<dbReference type="Pfam" id="PF00580">
    <property type="entry name" value="UvrD-helicase"/>
    <property type="match status" value="2"/>
</dbReference>
<dbReference type="AlphaFoldDB" id="A0A1C5AQR6"/>
<sequence length="1062" mass="115661">MLPFSAVPPAGPSPFVADLHIHSKYSRACSRDLTTPNLAWWARRKGVGVLGTGDFTHPAWYDHLRETLHPAEPGLYRLSPETERDVARRLPPRLASEAEADPVRFMLSVEISTIYKRDDRTRKVHHLVYLPDLDAVERFNTTLGRIGNIASDGRPILGLDSRDLLEITLEASPDGYLVPAHIWTPWFSALGSKSGFDAIADCYADLAGHVFAVETGLSSDPEMNWRVGSLDRYQLVSNSDAHSPPALAREATVFATGRDYFAIREALRTGDGLAGTIEFFPEEGKYHADGHRLCGVNWSPERTRTAGGRCPECGKPLTVGVLSRVEELADRPEGHRPAHARDVTHLVPLAEILGELNRVGPKSKKVEGKLNDLVAALGPELEILTRAPLDEIGRVGGELLAEGIGRLRRGDVRRVPGYDGEYGVITLFDPAELGGKGAGAQAETLFDVPVPAQRPAAEPAAKAKRPAAAKAEPKRKPAPPAPPPPIPPQPSPHEPFEPMLAGMEEVGTGLLDRLDAMQRVAASAPGGPLLIVAGPGTGKTRTLTHRIAYLCAELNVFPERCLAITFTRRAAEELRHRLDGLLGPVAEDITVGTFHSLGLTVLRENAGAAGLPADFRIADDADRAAAKAEAGEDQAAYTALLRKRDLVDLDDLLTLPVELLRADRKLVQRYRDRWQWIFVDEYQDVDAVQYELLRLLSPADGNLCAIGDPDQAIYSFRGADVGYFLRFSQDFTDARLVRLNRNYRSSAPILAAAVQAIAPSSLVRGRRLDPARLDPEAPLVGRYAAASVADEADFVVRTVDDLVGGLSHRSLDSGRIDGRSTSLSFSDIAVLYRTDAQAAPIVDALARANVPVQKRSHDRLRDRPGVAAIARELRHADGSGGLPARVRLAAQVVADRFAAPTLDGSGVVRPEEVRAAVDLLTPLARRCGDDLELFLSQLATGAEVDALDPRAEAVTLLTLHAAKGLEFPVVFLVGCEDGLLPLRWPGSTPDEEAIAEERRLFFVGLTRAQDRLYVSHAARRTRHGAERDCRPTPFLDVIDPGLFERLGEAEPRRPKDRQLRLL</sequence>
<feature type="domain" description="UvrD-like helicase C-terminal" evidence="12">
    <location>
        <begin position="747"/>
        <end position="1010"/>
    </location>
</feature>
<dbReference type="GO" id="GO:0033202">
    <property type="term" value="C:DNA helicase complex"/>
    <property type="evidence" value="ECO:0007669"/>
    <property type="project" value="TreeGrafter"/>
</dbReference>
<evidence type="ECO:0000313" key="14">
    <source>
        <dbReference type="Proteomes" id="UP000183585"/>
    </source>
</evidence>
<dbReference type="InterPro" id="IPR027417">
    <property type="entry name" value="P-loop_NTPase"/>
</dbReference>
<feature type="compositionally biased region" description="Pro residues" evidence="10">
    <location>
        <begin position="478"/>
        <end position="493"/>
    </location>
</feature>
<feature type="region of interest" description="Disordered" evidence="10">
    <location>
        <begin position="454"/>
        <end position="498"/>
    </location>
</feature>
<dbReference type="GO" id="GO:0005524">
    <property type="term" value="F:ATP binding"/>
    <property type="evidence" value="ECO:0007669"/>
    <property type="project" value="UniProtKB-UniRule"/>
</dbReference>
<dbReference type="InterPro" id="IPR014016">
    <property type="entry name" value="UvrD-like_ATP-bd"/>
</dbReference>
<dbReference type="CDD" id="cd19067">
    <property type="entry name" value="PfuEndoQ-like"/>
    <property type="match status" value="1"/>
</dbReference>
<dbReference type="Gene3D" id="3.20.20.140">
    <property type="entry name" value="Metal-dependent hydrolases"/>
    <property type="match status" value="1"/>
</dbReference>
<dbReference type="Proteomes" id="UP000183585">
    <property type="component" value="Unassembled WGS sequence"/>
</dbReference>
<evidence type="ECO:0000256" key="6">
    <source>
        <dbReference type="ARBA" id="ARBA00034617"/>
    </source>
</evidence>
<dbReference type="GO" id="GO:0043138">
    <property type="term" value="F:3'-5' DNA helicase activity"/>
    <property type="evidence" value="ECO:0007669"/>
    <property type="project" value="UniProtKB-EC"/>
</dbReference>
<dbReference type="Gene3D" id="3.40.50.300">
    <property type="entry name" value="P-loop containing nucleotide triphosphate hydrolases"/>
    <property type="match status" value="3"/>
</dbReference>
<comment type="catalytic activity">
    <reaction evidence="6">
        <text>Couples ATP hydrolysis with the unwinding of duplex DNA by translocating in the 3'-5' direction.</text>
        <dbReference type="EC" id="5.6.2.4"/>
    </reaction>
</comment>
<dbReference type="GO" id="GO:0003677">
    <property type="term" value="F:DNA binding"/>
    <property type="evidence" value="ECO:0007669"/>
    <property type="project" value="InterPro"/>
</dbReference>
<protein>
    <recommendedName>
        <fullName evidence="7">DNA 3'-5' helicase</fullName>
        <ecNumber evidence="7">5.6.2.4</ecNumber>
    </recommendedName>
</protein>
<evidence type="ECO:0000256" key="8">
    <source>
        <dbReference type="ARBA" id="ARBA00048988"/>
    </source>
</evidence>
<dbReference type="GO" id="GO:0016887">
    <property type="term" value="F:ATP hydrolysis activity"/>
    <property type="evidence" value="ECO:0007669"/>
    <property type="project" value="RHEA"/>
</dbReference>
<dbReference type="InterPro" id="IPR014017">
    <property type="entry name" value="DNA_helicase_UvrD-like_C"/>
</dbReference>
<dbReference type="SUPFAM" id="SSF52540">
    <property type="entry name" value="P-loop containing nucleoside triphosphate hydrolases"/>
    <property type="match status" value="1"/>
</dbReference>
<evidence type="ECO:0000259" key="12">
    <source>
        <dbReference type="PROSITE" id="PS51217"/>
    </source>
</evidence>
<dbReference type="PROSITE" id="PS51217">
    <property type="entry name" value="UVRD_HELICASE_CTER"/>
    <property type="match status" value="1"/>
</dbReference>
<dbReference type="EC" id="5.6.2.4" evidence="7"/>
<dbReference type="RefSeq" id="WP_074478172.1">
    <property type="nucleotide sequence ID" value="NZ_FMCT01000016.1"/>
</dbReference>
<proteinExistence type="predicted"/>
<feature type="domain" description="UvrD-like helicase ATP-binding" evidence="11">
    <location>
        <begin position="512"/>
        <end position="746"/>
    </location>
</feature>
<dbReference type="STRING" id="47853.TK50_01285"/>
<keyword evidence="14" id="KW-1185">Reference proteome</keyword>
<keyword evidence="4 9" id="KW-0067">ATP-binding</keyword>
<dbReference type="PROSITE" id="PS51198">
    <property type="entry name" value="UVRD_HELICASE_ATP_BIND"/>
    <property type="match status" value="1"/>
</dbReference>
<gene>
    <name evidence="13" type="ORF">GA0070563_11692</name>
</gene>
<evidence type="ECO:0000256" key="3">
    <source>
        <dbReference type="ARBA" id="ARBA00022806"/>
    </source>
</evidence>
<evidence type="ECO:0000259" key="11">
    <source>
        <dbReference type="PROSITE" id="PS51198"/>
    </source>
</evidence>